<evidence type="ECO:0000313" key="4">
    <source>
        <dbReference type="Proteomes" id="UP000094020"/>
    </source>
</evidence>
<feature type="region of interest" description="Disordered" evidence="1">
    <location>
        <begin position="163"/>
        <end position="229"/>
    </location>
</feature>
<evidence type="ECO:0000313" key="2">
    <source>
        <dbReference type="EMBL" id="OCF52313.1"/>
    </source>
</evidence>
<accession>A0A1B9IA05</accession>
<feature type="region of interest" description="Disordered" evidence="1">
    <location>
        <begin position="40"/>
        <end position="127"/>
    </location>
</feature>
<reference evidence="2" key="1">
    <citation type="submission" date="2013-07" db="EMBL/GenBank/DDBJ databases">
        <title>The Genome Sequence of Cryptococcus pinus CBS10737.</title>
        <authorList>
            <consortium name="The Broad Institute Genome Sequencing Platform"/>
            <person name="Cuomo C."/>
            <person name="Litvintseva A."/>
            <person name="Chen Y."/>
            <person name="Heitman J."/>
            <person name="Sun S."/>
            <person name="Springer D."/>
            <person name="Dromer F."/>
            <person name="Young S.K."/>
            <person name="Zeng Q."/>
            <person name="Gargeya S."/>
            <person name="Fitzgerald M."/>
            <person name="Abouelleil A."/>
            <person name="Alvarado L."/>
            <person name="Berlin A.M."/>
            <person name="Chapman S.B."/>
            <person name="Dewar J."/>
            <person name="Goldberg J."/>
            <person name="Griggs A."/>
            <person name="Gujja S."/>
            <person name="Hansen M."/>
            <person name="Howarth C."/>
            <person name="Imamovic A."/>
            <person name="Larimer J."/>
            <person name="McCowan C."/>
            <person name="Murphy C."/>
            <person name="Pearson M."/>
            <person name="Priest M."/>
            <person name="Roberts A."/>
            <person name="Saif S."/>
            <person name="Shea T."/>
            <person name="Sykes S."/>
            <person name="Wortman J."/>
            <person name="Nusbaum C."/>
            <person name="Birren B."/>
        </authorList>
    </citation>
    <scope>NUCLEOTIDE SEQUENCE [LARGE SCALE GENOMIC DNA]</scope>
    <source>
        <strain evidence="2">CBS 10737</strain>
    </source>
</reference>
<proteinExistence type="predicted"/>
<dbReference type="EMBL" id="KI894008">
    <property type="protein sequence ID" value="OCF52313.1"/>
    <property type="molecule type" value="Genomic_DNA"/>
</dbReference>
<dbReference type="KEGG" id="kpin:30169971"/>
<feature type="compositionally biased region" description="Low complexity" evidence="1">
    <location>
        <begin position="111"/>
        <end position="123"/>
    </location>
</feature>
<reference evidence="2" key="3">
    <citation type="submission" date="2016-07" db="EMBL/GenBank/DDBJ databases">
        <title>Evolution of pathogenesis and genome organization in the Tremellales.</title>
        <authorList>
            <person name="Cuomo C."/>
            <person name="Litvintseva A."/>
            <person name="Heitman J."/>
            <person name="Chen Y."/>
            <person name="Sun S."/>
            <person name="Springer D."/>
            <person name="Dromer F."/>
            <person name="Young S."/>
            <person name="Zeng Q."/>
            <person name="Chapman S."/>
            <person name="Gujja S."/>
            <person name="Saif S."/>
            <person name="Birren B."/>
        </authorList>
    </citation>
    <scope>NUCLEOTIDE SEQUENCE</scope>
    <source>
        <strain evidence="2">CBS 10737</strain>
    </source>
</reference>
<sequence>MIHQCLEHIDADFISHICHCIVQIPWSSCFPSSNFRNRPKSPDLEAQEGELETLLSGSNAGWDDSDMFSLSTPRAVKERQAKGLDPSKPMINPFKSHSTKADPPAYESHLNPSYSYSNPSSYPQRPVSGYSEFEIEIDEDAKSLSINPTKLAEIAKQFEPTLTLDDIRREEEEQAERDREAERVNGPSMRKDYARTGSCSRIGRINQDQDEEFGEFEEGKSNDAESESR</sequence>
<keyword evidence="4" id="KW-1185">Reference proteome</keyword>
<gene>
    <name evidence="2" type="ORF">I206_01602</name>
    <name evidence="3" type="ORF">I206_103394</name>
</gene>
<evidence type="ECO:0000256" key="1">
    <source>
        <dbReference type="SAM" id="MobiDB-lite"/>
    </source>
</evidence>
<evidence type="ECO:0000313" key="3">
    <source>
        <dbReference type="EMBL" id="WWC69455.1"/>
    </source>
</evidence>
<reference evidence="3" key="2">
    <citation type="submission" date="2013-07" db="EMBL/GenBank/DDBJ databases">
        <authorList>
            <consortium name="The Broad Institute Genome Sequencing Platform"/>
            <person name="Cuomo C."/>
            <person name="Litvintseva A."/>
            <person name="Chen Y."/>
            <person name="Heitman J."/>
            <person name="Sun S."/>
            <person name="Springer D."/>
            <person name="Dromer F."/>
            <person name="Young S.K."/>
            <person name="Zeng Q."/>
            <person name="Gargeya S."/>
            <person name="Fitzgerald M."/>
            <person name="Abouelleil A."/>
            <person name="Alvarado L."/>
            <person name="Berlin A.M."/>
            <person name="Chapman S.B."/>
            <person name="Dewar J."/>
            <person name="Goldberg J."/>
            <person name="Griggs A."/>
            <person name="Gujja S."/>
            <person name="Hansen M."/>
            <person name="Howarth C."/>
            <person name="Imamovic A."/>
            <person name="Larimer J."/>
            <person name="McCowan C."/>
            <person name="Murphy C."/>
            <person name="Pearson M."/>
            <person name="Priest M."/>
            <person name="Roberts A."/>
            <person name="Saif S."/>
            <person name="Shea T."/>
            <person name="Sykes S."/>
            <person name="Wortman J."/>
            <person name="Nusbaum C."/>
            <person name="Birren B."/>
        </authorList>
    </citation>
    <scope>NUCLEOTIDE SEQUENCE</scope>
    <source>
        <strain evidence="3">CBS 10737</strain>
    </source>
</reference>
<protein>
    <submittedName>
        <fullName evidence="2">Uncharacterized protein</fullName>
    </submittedName>
</protein>
<organism evidence="2">
    <name type="scientific">Kwoniella pini CBS 10737</name>
    <dbReference type="NCBI Taxonomy" id="1296096"/>
    <lineage>
        <taxon>Eukaryota</taxon>
        <taxon>Fungi</taxon>
        <taxon>Dikarya</taxon>
        <taxon>Basidiomycota</taxon>
        <taxon>Agaricomycotina</taxon>
        <taxon>Tremellomycetes</taxon>
        <taxon>Tremellales</taxon>
        <taxon>Cryptococcaceae</taxon>
        <taxon>Kwoniella</taxon>
    </lineage>
</organism>
<reference evidence="3" key="4">
    <citation type="submission" date="2024-02" db="EMBL/GenBank/DDBJ databases">
        <title>Comparative genomics of Cryptococcus and Kwoniella reveals pathogenesis evolution and contrasting modes of karyotype evolution via chromosome fusion or intercentromeric recombination.</title>
        <authorList>
            <person name="Coelho M.A."/>
            <person name="David-Palma M."/>
            <person name="Shea T."/>
            <person name="Bowers K."/>
            <person name="McGinley-Smith S."/>
            <person name="Mohammad A.W."/>
            <person name="Gnirke A."/>
            <person name="Yurkov A.M."/>
            <person name="Nowrousian M."/>
            <person name="Sun S."/>
            <person name="Cuomo C.A."/>
            <person name="Heitman J."/>
        </authorList>
    </citation>
    <scope>NUCLEOTIDE SEQUENCE</scope>
    <source>
        <strain evidence="3">CBS 10737</strain>
    </source>
</reference>
<dbReference type="EMBL" id="CP144522">
    <property type="protein sequence ID" value="WWC69455.1"/>
    <property type="molecule type" value="Genomic_DNA"/>
</dbReference>
<dbReference type="RefSeq" id="XP_019013532.1">
    <property type="nucleotide sequence ID" value="XM_019153371.1"/>
</dbReference>
<dbReference type="AlphaFoldDB" id="A0A1B9IA05"/>
<feature type="compositionally biased region" description="Basic and acidic residues" evidence="1">
    <location>
        <begin position="217"/>
        <end position="229"/>
    </location>
</feature>
<dbReference type="Proteomes" id="UP000094020">
    <property type="component" value="Chromosome 4"/>
</dbReference>
<dbReference type="OrthoDB" id="2564931at2759"/>
<dbReference type="GeneID" id="30169971"/>
<name>A0A1B9IA05_9TREE</name>
<feature type="compositionally biased region" description="Basic and acidic residues" evidence="1">
    <location>
        <begin position="165"/>
        <end position="194"/>
    </location>
</feature>